<sequence length="38" mass="4163">MTEVRRLPPVCSCITEQTGSSEGKQNVRNGIEGAEQRT</sequence>
<gene>
    <name evidence="2" type="ORF">AcetOrient_orf00118p</name>
</gene>
<evidence type="ECO:0000256" key="1">
    <source>
        <dbReference type="SAM" id="MobiDB-lite"/>
    </source>
</evidence>
<keyword evidence="2" id="KW-0614">Plasmid</keyword>
<dbReference type="EMBL" id="AP018516">
    <property type="protein sequence ID" value="BBC81773.1"/>
    <property type="molecule type" value="Genomic_DNA"/>
</dbReference>
<dbReference type="KEGG" id="aot:AcetOri_orf00118p"/>
<feature type="region of interest" description="Disordered" evidence="1">
    <location>
        <begin position="14"/>
        <end position="38"/>
    </location>
</feature>
<geneLocation type="plasmid" evidence="3">
    <name>paof1 fan1 dna</name>
</geneLocation>
<evidence type="ECO:0000313" key="3">
    <source>
        <dbReference type="Proteomes" id="UP000270034"/>
    </source>
</evidence>
<proteinExistence type="predicted"/>
<feature type="compositionally biased region" description="Polar residues" evidence="1">
    <location>
        <begin position="14"/>
        <end position="28"/>
    </location>
</feature>
<protein>
    <submittedName>
        <fullName evidence="2">Uncharacterized protein</fullName>
    </submittedName>
</protein>
<dbReference type="AlphaFoldDB" id="A0A2Z5ZMS7"/>
<evidence type="ECO:0000313" key="2">
    <source>
        <dbReference type="EMBL" id="BBC81773.1"/>
    </source>
</evidence>
<reference evidence="2 3" key="1">
    <citation type="submission" date="2018-02" db="EMBL/GenBank/DDBJ databases">
        <title>Acetobacter orientalis genome.</title>
        <authorList>
            <person name="Nakashima N."/>
            <person name="Tamura T."/>
        </authorList>
    </citation>
    <scope>NUCLEOTIDE SEQUENCE [LARGE SCALE GENOMIC DNA]</scope>
    <source>
        <strain evidence="2 3">FAN1</strain>
        <plasmid evidence="3">paof1 fan1 dna</plasmid>
    </source>
</reference>
<organism evidence="2 3">
    <name type="scientific">Acetobacter orientalis</name>
    <dbReference type="NCBI Taxonomy" id="146474"/>
    <lineage>
        <taxon>Bacteria</taxon>
        <taxon>Pseudomonadati</taxon>
        <taxon>Pseudomonadota</taxon>
        <taxon>Alphaproteobacteria</taxon>
        <taxon>Acetobacterales</taxon>
        <taxon>Acetobacteraceae</taxon>
        <taxon>Acetobacter</taxon>
    </lineage>
</organism>
<name>A0A2Z5ZMS7_9PROT</name>
<accession>A0A2Z5ZMS7</accession>
<dbReference type="Proteomes" id="UP000270034">
    <property type="component" value="Plasmid pAOF1"/>
</dbReference>